<sequence>MGFYCLECLSCEVSRAEVYVSLTENEDYGGAGDLLQVFGVGMWDIVVAEIAVDIASDTS</sequence>
<dbReference type="EMBL" id="BARU01003816">
    <property type="protein sequence ID" value="GAH27784.1"/>
    <property type="molecule type" value="Genomic_DNA"/>
</dbReference>
<gene>
    <name evidence="1" type="ORF">S03H2_08022</name>
</gene>
<dbReference type="AlphaFoldDB" id="X1FEE1"/>
<accession>X1FEE1</accession>
<organism evidence="1">
    <name type="scientific">marine sediment metagenome</name>
    <dbReference type="NCBI Taxonomy" id="412755"/>
    <lineage>
        <taxon>unclassified sequences</taxon>
        <taxon>metagenomes</taxon>
        <taxon>ecological metagenomes</taxon>
    </lineage>
</organism>
<reference evidence="1" key="1">
    <citation type="journal article" date="2014" name="Front. Microbiol.">
        <title>High frequency of phylogenetically diverse reductive dehalogenase-homologous genes in deep subseafloor sedimentary metagenomes.</title>
        <authorList>
            <person name="Kawai M."/>
            <person name="Futagami T."/>
            <person name="Toyoda A."/>
            <person name="Takaki Y."/>
            <person name="Nishi S."/>
            <person name="Hori S."/>
            <person name="Arai W."/>
            <person name="Tsubouchi T."/>
            <person name="Morono Y."/>
            <person name="Uchiyama I."/>
            <person name="Ito T."/>
            <person name="Fujiyama A."/>
            <person name="Inagaki F."/>
            <person name="Takami H."/>
        </authorList>
    </citation>
    <scope>NUCLEOTIDE SEQUENCE</scope>
    <source>
        <strain evidence="1">Expedition CK06-06</strain>
    </source>
</reference>
<evidence type="ECO:0000313" key="1">
    <source>
        <dbReference type="EMBL" id="GAH27784.1"/>
    </source>
</evidence>
<proteinExistence type="predicted"/>
<protein>
    <submittedName>
        <fullName evidence="1">Uncharacterized protein</fullName>
    </submittedName>
</protein>
<name>X1FEE1_9ZZZZ</name>
<comment type="caution">
    <text evidence="1">The sequence shown here is derived from an EMBL/GenBank/DDBJ whole genome shotgun (WGS) entry which is preliminary data.</text>
</comment>